<dbReference type="Gene3D" id="1.20.1310.10">
    <property type="entry name" value="Cullin Repeats"/>
    <property type="match status" value="2"/>
</dbReference>
<dbReference type="Gramene" id="TraesCS2B03G1380600.1">
    <property type="protein sequence ID" value="TraesCS2B03G1380600.1.CDS"/>
    <property type="gene ID" value="TraesCS2B03G1380600"/>
</dbReference>
<dbReference type="Proteomes" id="UP000019116">
    <property type="component" value="Chromosome 2B"/>
</dbReference>
<dbReference type="FunFam" id="1.20.1310.10:FF:000001">
    <property type="entry name" value="Cullin 3"/>
    <property type="match status" value="1"/>
</dbReference>
<dbReference type="AlphaFoldDB" id="A0A3B6CF66"/>
<dbReference type="GO" id="GO:0031625">
    <property type="term" value="F:ubiquitin protein ligase binding"/>
    <property type="evidence" value="ECO:0000318"/>
    <property type="project" value="GO_Central"/>
</dbReference>
<dbReference type="InterPro" id="IPR001373">
    <property type="entry name" value="Cullin_N"/>
</dbReference>
<organism evidence="3">
    <name type="scientific">Triticum aestivum</name>
    <name type="common">Wheat</name>
    <dbReference type="NCBI Taxonomy" id="4565"/>
    <lineage>
        <taxon>Eukaryota</taxon>
        <taxon>Viridiplantae</taxon>
        <taxon>Streptophyta</taxon>
        <taxon>Embryophyta</taxon>
        <taxon>Tracheophyta</taxon>
        <taxon>Spermatophyta</taxon>
        <taxon>Magnoliopsida</taxon>
        <taxon>Liliopsida</taxon>
        <taxon>Poales</taxon>
        <taxon>Poaceae</taxon>
        <taxon>BOP clade</taxon>
        <taxon>Pooideae</taxon>
        <taxon>Triticodae</taxon>
        <taxon>Triticeae</taxon>
        <taxon>Triticinae</taxon>
        <taxon>Triticum</taxon>
    </lineage>
</organism>
<comment type="similarity">
    <text evidence="1">Belongs to the cullin family.</text>
</comment>
<protein>
    <recommendedName>
        <fullName evidence="2">Cullin N-terminal domain-containing protein</fullName>
    </recommendedName>
</protein>
<dbReference type="Gene3D" id="6.10.280.240">
    <property type="match status" value="1"/>
</dbReference>
<dbReference type="PANTHER" id="PTHR11932">
    <property type="entry name" value="CULLIN"/>
    <property type="match status" value="1"/>
</dbReference>
<dbReference type="OMA" id="MEAHFRL"/>
<dbReference type="GO" id="GO:0006511">
    <property type="term" value="P:ubiquitin-dependent protein catabolic process"/>
    <property type="evidence" value="ECO:0007669"/>
    <property type="project" value="InterPro"/>
</dbReference>
<proteinExistence type="inferred from homology"/>
<evidence type="ECO:0000313" key="4">
    <source>
        <dbReference type="Proteomes" id="UP000019116"/>
    </source>
</evidence>
<dbReference type="OrthoDB" id="27073at2759"/>
<dbReference type="GO" id="GO:0016567">
    <property type="term" value="P:protein ubiquitination"/>
    <property type="evidence" value="ECO:0000318"/>
    <property type="project" value="GO_Central"/>
</dbReference>
<keyword evidence="4" id="KW-1185">Reference proteome</keyword>
<dbReference type="Pfam" id="PF00888">
    <property type="entry name" value="Cullin"/>
    <property type="match status" value="1"/>
</dbReference>
<accession>A0A3B6CF66</accession>
<dbReference type="EnsemblPlants" id="TraesCS2B02G550100.1">
    <property type="protein sequence ID" value="TraesCS2B02G550100.1"/>
    <property type="gene ID" value="TraesCS2B02G550100"/>
</dbReference>
<dbReference type="GO" id="GO:0031461">
    <property type="term" value="C:cullin-RING ubiquitin ligase complex"/>
    <property type="evidence" value="ECO:0000318"/>
    <property type="project" value="GO_Central"/>
</dbReference>
<name>A0A3B6CF66_WHEAT</name>
<dbReference type="SUPFAM" id="SSF74788">
    <property type="entry name" value="Cullin repeat-like"/>
    <property type="match status" value="1"/>
</dbReference>
<feature type="domain" description="Cullin N-terminal" evidence="2">
    <location>
        <begin position="45"/>
        <end position="378"/>
    </location>
</feature>
<dbReference type="InterPro" id="IPR016159">
    <property type="entry name" value="Cullin_repeat-like_dom_sf"/>
</dbReference>
<dbReference type="STRING" id="4565.A0A3B6CF66"/>
<reference evidence="3" key="1">
    <citation type="submission" date="2018-08" db="EMBL/GenBank/DDBJ databases">
        <authorList>
            <person name="Rossello M."/>
        </authorList>
    </citation>
    <scope>NUCLEOTIDE SEQUENCE [LARGE SCALE GENOMIC DNA]</scope>
    <source>
        <strain evidence="3">cv. Chinese Spring</strain>
    </source>
</reference>
<dbReference type="SMR" id="A0A3B6CF66"/>
<sequence length="379" mass="42172">MFPIPAHATVQTAPPIRRPLPRIQPFKHQAAAADPDLAVNSCLVLSSAFRQGYAGDTNGLNFETLYRCAHDLVNLGHGEVLYTQVATSMAAGVEKVAESLDRSASVPDAEFLRELLGEWKKHGCAVLMILDIVMYMERSFVLKRGKAPVRELGLRAWRDGVVRRSAGEVRPRLRAALLRMARRERAGEAVDTALYELMASATKMLVELGDNVYQQVLEMPFLDETGRFYAREFFRLLPSSCDCGEYLSKVESMVDAEKARVSRCLGAPTTEEKVAAVVLREMVEKAVARLVGMESSGLASMLVYGRYWDLTRMHRLLGRVQGGLSAMTDVMEAHFRLVRKAAGDDERLLSGEKDRYAEMIDGVFHGEESFRAALDSCFT</sequence>
<evidence type="ECO:0000259" key="2">
    <source>
        <dbReference type="Pfam" id="PF00888"/>
    </source>
</evidence>
<dbReference type="InterPro" id="IPR045093">
    <property type="entry name" value="Cullin"/>
</dbReference>
<evidence type="ECO:0000256" key="1">
    <source>
        <dbReference type="ARBA" id="ARBA00006019"/>
    </source>
</evidence>
<evidence type="ECO:0000313" key="3">
    <source>
        <dbReference type="EnsemblPlants" id="TraesCS2B02G550100.1"/>
    </source>
</evidence>
<reference evidence="3" key="2">
    <citation type="submission" date="2018-10" db="UniProtKB">
        <authorList>
            <consortium name="EnsemblPlants"/>
        </authorList>
    </citation>
    <scope>IDENTIFICATION</scope>
</reference>
<dbReference type="Gramene" id="TraesCS2B02G550100.1">
    <property type="protein sequence ID" value="TraesCS2B02G550100.1"/>
    <property type="gene ID" value="TraesCS2B02G550100"/>
</dbReference>